<evidence type="ECO:0000313" key="2">
    <source>
        <dbReference type="Proteomes" id="UP001595630"/>
    </source>
</evidence>
<keyword evidence="2" id="KW-1185">Reference proteome</keyword>
<reference evidence="2" key="1">
    <citation type="journal article" date="2019" name="Int. J. Syst. Evol. Microbiol.">
        <title>The Global Catalogue of Microorganisms (GCM) 10K type strain sequencing project: providing services to taxonomists for standard genome sequencing and annotation.</title>
        <authorList>
            <consortium name="The Broad Institute Genomics Platform"/>
            <consortium name="The Broad Institute Genome Sequencing Center for Infectious Disease"/>
            <person name="Wu L."/>
            <person name="Ma J."/>
        </authorList>
    </citation>
    <scope>NUCLEOTIDE SEQUENCE [LARGE SCALE GENOMIC DNA]</scope>
    <source>
        <strain evidence="2">KCTC 42447</strain>
    </source>
</reference>
<dbReference type="Proteomes" id="UP001595630">
    <property type="component" value="Unassembled WGS sequence"/>
</dbReference>
<dbReference type="RefSeq" id="WP_386363502.1">
    <property type="nucleotide sequence ID" value="NZ_JBHRXZ010000017.1"/>
</dbReference>
<evidence type="ECO:0008006" key="3">
    <source>
        <dbReference type="Google" id="ProtNLM"/>
    </source>
</evidence>
<name>A0ABV7T650_9GAMM</name>
<protein>
    <recommendedName>
        <fullName evidence="3">DUF1992 domain-containing protein</fullName>
    </recommendedName>
</protein>
<organism evidence="1 2">
    <name type="scientific">Stutzerimonas tarimensis</name>
    <dbReference type="NCBI Taxonomy" id="1507735"/>
    <lineage>
        <taxon>Bacteria</taxon>
        <taxon>Pseudomonadati</taxon>
        <taxon>Pseudomonadota</taxon>
        <taxon>Gammaproteobacteria</taxon>
        <taxon>Pseudomonadales</taxon>
        <taxon>Pseudomonadaceae</taxon>
        <taxon>Stutzerimonas</taxon>
    </lineage>
</organism>
<gene>
    <name evidence="1" type="ORF">ACFOMF_08265</name>
</gene>
<sequence length="109" mass="12438">MSTLDQDIERRIAREVAAWQERVTSRGEPLQIDEGWLHTPEALRTPFAVLKSAGIPPAEVELFQQRSRLRERLEACVEDSERLTLQRELSGLEQALAFRLEALQRLGTG</sequence>
<accession>A0ABV7T650</accession>
<dbReference type="EMBL" id="JBHRXZ010000017">
    <property type="protein sequence ID" value="MFC3607766.1"/>
    <property type="molecule type" value="Genomic_DNA"/>
</dbReference>
<proteinExistence type="predicted"/>
<comment type="caution">
    <text evidence="1">The sequence shown here is derived from an EMBL/GenBank/DDBJ whole genome shotgun (WGS) entry which is preliminary data.</text>
</comment>
<evidence type="ECO:0000313" key="1">
    <source>
        <dbReference type="EMBL" id="MFC3607766.1"/>
    </source>
</evidence>